<evidence type="ECO:0000256" key="6">
    <source>
        <dbReference type="ARBA" id="ARBA00023004"/>
    </source>
</evidence>
<keyword evidence="10" id="KW-1185">Reference proteome</keyword>
<feature type="binding site" evidence="7">
    <location>
        <position position="169"/>
    </location>
    <ligand>
        <name>2-oxoglutarate</name>
        <dbReference type="ChEBI" id="CHEBI:16810"/>
    </ligand>
</feature>
<dbReference type="InterPro" id="IPR044862">
    <property type="entry name" value="Pro_4_hyd_alph_FE2OG_OXY"/>
</dbReference>
<dbReference type="GO" id="GO:0031418">
    <property type="term" value="F:L-ascorbic acid binding"/>
    <property type="evidence" value="ECO:0007669"/>
    <property type="project" value="UniProtKB-KW"/>
</dbReference>
<dbReference type="Pfam" id="PF18331">
    <property type="entry name" value="PKHD_C"/>
    <property type="match status" value="1"/>
</dbReference>
<protein>
    <submittedName>
        <fullName evidence="9">PKHD-type hydroxylase</fullName>
        <ecNumber evidence="9">1.14.11.-</ecNumber>
    </submittedName>
</protein>
<dbReference type="PANTHER" id="PTHR41536:SF1">
    <property type="entry name" value="PKHD-TYPE HYDROXYLASE YBIX"/>
    <property type="match status" value="1"/>
</dbReference>
<dbReference type="Pfam" id="PF13640">
    <property type="entry name" value="2OG-FeII_Oxy_3"/>
    <property type="match status" value="1"/>
</dbReference>
<dbReference type="GO" id="GO:0016706">
    <property type="term" value="F:2-oxoglutarate-dependent dioxygenase activity"/>
    <property type="evidence" value="ECO:0007669"/>
    <property type="project" value="UniProtKB-UniRule"/>
</dbReference>
<comment type="cofactor">
    <cofactor evidence="7">
        <name>Fe(2+)</name>
        <dbReference type="ChEBI" id="CHEBI:29033"/>
    </cofactor>
    <text evidence="7">Binds 1 Fe(2+) ion per subunit.</text>
</comment>
<keyword evidence="2 7" id="KW-0479">Metal-binding</keyword>
<evidence type="ECO:0000259" key="8">
    <source>
        <dbReference type="PROSITE" id="PS51471"/>
    </source>
</evidence>
<dbReference type="InterPro" id="IPR006620">
    <property type="entry name" value="Pro_4_hyd_alph"/>
</dbReference>
<keyword evidence="3 7" id="KW-0847">Vitamin C</keyword>
<evidence type="ECO:0000256" key="2">
    <source>
        <dbReference type="ARBA" id="ARBA00022723"/>
    </source>
</evidence>
<dbReference type="InterPro" id="IPR041097">
    <property type="entry name" value="PKHD_C"/>
</dbReference>
<keyword evidence="5 7" id="KW-0560">Oxidoreductase</keyword>
<dbReference type="PANTHER" id="PTHR41536">
    <property type="entry name" value="PKHD-TYPE HYDROXYLASE YBIX"/>
    <property type="match status" value="1"/>
</dbReference>
<keyword evidence="6 7" id="KW-0408">Iron</keyword>
<dbReference type="Gene3D" id="4.10.860.20">
    <property type="entry name" value="Rabenosyn, Rab binding domain"/>
    <property type="match status" value="1"/>
</dbReference>
<evidence type="ECO:0000256" key="3">
    <source>
        <dbReference type="ARBA" id="ARBA00022896"/>
    </source>
</evidence>
<accession>A0A2Z2P1Q9</accession>
<dbReference type="InterPro" id="IPR005123">
    <property type="entry name" value="Oxoglu/Fe-dep_dioxygenase_dom"/>
</dbReference>
<dbReference type="GO" id="GO:0006879">
    <property type="term" value="P:intracellular iron ion homeostasis"/>
    <property type="evidence" value="ECO:0007669"/>
    <property type="project" value="TreeGrafter"/>
</dbReference>
<dbReference type="NCBIfam" id="NF003974">
    <property type="entry name" value="PRK05467.1-3"/>
    <property type="match status" value="1"/>
</dbReference>
<organism evidence="9 10">
    <name type="scientific">Granulosicoccus antarcticus IMCC3135</name>
    <dbReference type="NCBI Taxonomy" id="1192854"/>
    <lineage>
        <taxon>Bacteria</taxon>
        <taxon>Pseudomonadati</taxon>
        <taxon>Pseudomonadota</taxon>
        <taxon>Gammaproteobacteria</taxon>
        <taxon>Chromatiales</taxon>
        <taxon>Granulosicoccaceae</taxon>
        <taxon>Granulosicoccus</taxon>
    </lineage>
</organism>
<reference evidence="9 10" key="1">
    <citation type="submission" date="2016-12" db="EMBL/GenBank/DDBJ databases">
        <authorList>
            <person name="Song W.-J."/>
            <person name="Kurnit D.M."/>
        </authorList>
    </citation>
    <scope>NUCLEOTIDE SEQUENCE [LARGE SCALE GENOMIC DNA]</scope>
    <source>
        <strain evidence="9 10">IMCC3135</strain>
    </source>
</reference>
<dbReference type="AlphaFoldDB" id="A0A2Z2P1Q9"/>
<feature type="domain" description="Fe2OG dioxygenase" evidence="8">
    <location>
        <begin position="78"/>
        <end position="178"/>
    </location>
</feature>
<evidence type="ECO:0000313" key="9">
    <source>
        <dbReference type="EMBL" id="ASJ75210.1"/>
    </source>
</evidence>
<dbReference type="NCBIfam" id="NF003975">
    <property type="entry name" value="PRK05467.1-4"/>
    <property type="match status" value="1"/>
</dbReference>
<dbReference type="RefSeq" id="WP_088920150.1">
    <property type="nucleotide sequence ID" value="NZ_CP018632.1"/>
</dbReference>
<dbReference type="EC" id="1.14.11.-" evidence="9"/>
<dbReference type="EMBL" id="CP018632">
    <property type="protein sequence ID" value="ASJ75210.1"/>
    <property type="molecule type" value="Genomic_DNA"/>
</dbReference>
<dbReference type="KEGG" id="gai:IMCC3135_25775"/>
<feature type="binding site" evidence="7">
    <location>
        <position position="159"/>
    </location>
    <ligand>
        <name>Fe cation</name>
        <dbReference type="ChEBI" id="CHEBI:24875"/>
    </ligand>
</feature>
<dbReference type="GO" id="GO:0005506">
    <property type="term" value="F:iron ion binding"/>
    <property type="evidence" value="ECO:0007669"/>
    <property type="project" value="UniProtKB-UniRule"/>
</dbReference>
<dbReference type="HAMAP" id="MF_00657">
    <property type="entry name" value="Hydroxyl_YbiX"/>
    <property type="match status" value="1"/>
</dbReference>
<dbReference type="InterPro" id="IPR023550">
    <property type="entry name" value="PKHD_hydroxylase"/>
</dbReference>
<dbReference type="PROSITE" id="PS51471">
    <property type="entry name" value="FE2OG_OXY"/>
    <property type="match status" value="1"/>
</dbReference>
<evidence type="ECO:0000256" key="7">
    <source>
        <dbReference type="HAMAP-Rule" id="MF_00657"/>
    </source>
</evidence>
<gene>
    <name evidence="9" type="ORF">IMCC3135_25775</name>
</gene>
<feature type="binding site" evidence="7">
    <location>
        <position position="96"/>
    </location>
    <ligand>
        <name>Fe cation</name>
        <dbReference type="ChEBI" id="CHEBI:24875"/>
    </ligand>
</feature>
<evidence type="ECO:0000313" key="10">
    <source>
        <dbReference type="Proteomes" id="UP000250079"/>
    </source>
</evidence>
<dbReference type="Proteomes" id="UP000250079">
    <property type="component" value="Chromosome"/>
</dbReference>
<evidence type="ECO:0000256" key="1">
    <source>
        <dbReference type="ARBA" id="ARBA00001961"/>
    </source>
</evidence>
<dbReference type="SMART" id="SM00702">
    <property type="entry name" value="P4Hc"/>
    <property type="match status" value="1"/>
</dbReference>
<feature type="binding site" evidence="7">
    <location>
        <position position="98"/>
    </location>
    <ligand>
        <name>Fe cation</name>
        <dbReference type="ChEBI" id="CHEBI:24875"/>
    </ligand>
</feature>
<comment type="cofactor">
    <cofactor evidence="1 7">
        <name>L-ascorbate</name>
        <dbReference type="ChEBI" id="CHEBI:38290"/>
    </cofactor>
</comment>
<proteinExistence type="inferred from homology"/>
<name>A0A2Z2P1Q9_9GAMM</name>
<evidence type="ECO:0000256" key="5">
    <source>
        <dbReference type="ARBA" id="ARBA00023002"/>
    </source>
</evidence>
<keyword evidence="4 7" id="KW-0223">Dioxygenase</keyword>
<dbReference type="GO" id="GO:0006974">
    <property type="term" value="P:DNA damage response"/>
    <property type="evidence" value="ECO:0007669"/>
    <property type="project" value="TreeGrafter"/>
</dbReference>
<sequence length="227" mass="25090">MLLAIESVFSVEEALEMRQQLAQSQWVDGKLSAGSQAATVKTNQHLDDRTELAQSIGSRILAVLNAHPQFISAALPNKIMPAKFNRYTEGGQYGAHVDSSIMSLPGGMGQMRTDLSATLFLSRADDYDGGELLVETQFGTQEVKLEAGDLVLYPSTSLHQVNPVLKGARICSVFWIQSLVRDNQQREILYELDQSVQTLTLERGQGDSEVSRLTGIYHNLMRCWATT</sequence>
<evidence type="ECO:0000256" key="4">
    <source>
        <dbReference type="ARBA" id="ARBA00022964"/>
    </source>
</evidence>
<dbReference type="Gene3D" id="2.60.120.620">
    <property type="entry name" value="q2cbj1_9rhob like domain"/>
    <property type="match status" value="1"/>
</dbReference>
<dbReference type="OrthoDB" id="9812472at2"/>